<dbReference type="Pfam" id="PF01648">
    <property type="entry name" value="ACPS"/>
    <property type="match status" value="1"/>
</dbReference>
<evidence type="ECO:0000313" key="5">
    <source>
        <dbReference type="Proteomes" id="UP001501094"/>
    </source>
</evidence>
<evidence type="ECO:0000256" key="1">
    <source>
        <dbReference type="ARBA" id="ARBA00010990"/>
    </source>
</evidence>
<dbReference type="InterPro" id="IPR037143">
    <property type="entry name" value="4-PPantetheinyl_Trfase_dom_sf"/>
</dbReference>
<sequence>MTGGRAIELAIARPDLLDDAAFRRLRAGLPRWRRERADRCRRKADRYASVVAFSLLQYLWRERAGGPLPGVVSGEHGKPRFAGAPGWHFNWSHDASVCVCALGPAPLGVDVQPRVRYSEALFARIAAPGERHLAGRLRAADDLSLLWTRKEAAVKRTGSGLTVPLDQLDTTASGDILTLAIAEPPCHLSVTADGYTEPELRTALRTRFLVPAPGAGSWTQARPSRAVQDQACVVAAETEGQRQRAVQVGRL</sequence>
<comment type="caution">
    <text evidence="4">The sequence shown here is derived from an EMBL/GenBank/DDBJ whole genome shotgun (WGS) entry which is preliminary data.</text>
</comment>
<evidence type="ECO:0000256" key="2">
    <source>
        <dbReference type="ARBA" id="ARBA00022679"/>
    </source>
</evidence>
<dbReference type="Proteomes" id="UP001501094">
    <property type="component" value="Unassembled WGS sequence"/>
</dbReference>
<keyword evidence="5" id="KW-1185">Reference proteome</keyword>
<comment type="similarity">
    <text evidence="1">Belongs to the P-Pant transferase superfamily. Gsp/Sfp/HetI/AcpT family.</text>
</comment>
<reference evidence="4 5" key="1">
    <citation type="journal article" date="2019" name="Int. J. Syst. Evol. Microbiol.">
        <title>The Global Catalogue of Microorganisms (GCM) 10K type strain sequencing project: providing services to taxonomists for standard genome sequencing and annotation.</title>
        <authorList>
            <consortium name="The Broad Institute Genomics Platform"/>
            <consortium name="The Broad Institute Genome Sequencing Center for Infectious Disease"/>
            <person name="Wu L."/>
            <person name="Ma J."/>
        </authorList>
    </citation>
    <scope>NUCLEOTIDE SEQUENCE [LARGE SCALE GENOMIC DNA]</scope>
    <source>
        <strain evidence="4 5">JCM 14326</strain>
    </source>
</reference>
<proteinExistence type="inferred from homology"/>
<dbReference type="EMBL" id="BAAANL010000001">
    <property type="protein sequence ID" value="GAA1848887.1"/>
    <property type="molecule type" value="Genomic_DNA"/>
</dbReference>
<name>A0ABN2N1V5_9MICO</name>
<dbReference type="InterPro" id="IPR050559">
    <property type="entry name" value="P-Pant_transferase_sf"/>
</dbReference>
<accession>A0ABN2N1V5</accession>
<gene>
    <name evidence="4" type="ORF">GCM10009751_01310</name>
</gene>
<keyword evidence="2" id="KW-0808">Transferase</keyword>
<dbReference type="Gene3D" id="3.90.470.20">
    <property type="entry name" value="4'-phosphopantetheinyl transferase domain"/>
    <property type="match status" value="1"/>
</dbReference>
<organism evidence="4 5">
    <name type="scientific">Myceligenerans crystallogenes</name>
    <dbReference type="NCBI Taxonomy" id="316335"/>
    <lineage>
        <taxon>Bacteria</taxon>
        <taxon>Bacillati</taxon>
        <taxon>Actinomycetota</taxon>
        <taxon>Actinomycetes</taxon>
        <taxon>Micrococcales</taxon>
        <taxon>Promicromonosporaceae</taxon>
        <taxon>Myceligenerans</taxon>
    </lineage>
</organism>
<dbReference type="RefSeq" id="WP_344098738.1">
    <property type="nucleotide sequence ID" value="NZ_BAAANL010000001.1"/>
</dbReference>
<evidence type="ECO:0000313" key="4">
    <source>
        <dbReference type="EMBL" id="GAA1848887.1"/>
    </source>
</evidence>
<protein>
    <recommendedName>
        <fullName evidence="3">4'-phosphopantetheinyl transferase domain-containing protein</fullName>
    </recommendedName>
</protein>
<feature type="domain" description="4'-phosphopantetheinyl transferase" evidence="3">
    <location>
        <begin position="106"/>
        <end position="171"/>
    </location>
</feature>
<dbReference type="SUPFAM" id="SSF56214">
    <property type="entry name" value="4'-phosphopantetheinyl transferase"/>
    <property type="match status" value="2"/>
</dbReference>
<evidence type="ECO:0000259" key="3">
    <source>
        <dbReference type="Pfam" id="PF01648"/>
    </source>
</evidence>
<dbReference type="PANTHER" id="PTHR12215:SF10">
    <property type="entry name" value="L-AMINOADIPATE-SEMIALDEHYDE DEHYDROGENASE-PHOSPHOPANTETHEINYL TRANSFERASE"/>
    <property type="match status" value="1"/>
</dbReference>
<dbReference type="InterPro" id="IPR008278">
    <property type="entry name" value="4-PPantetheinyl_Trfase_dom"/>
</dbReference>
<dbReference type="PANTHER" id="PTHR12215">
    <property type="entry name" value="PHOSPHOPANTETHEINE TRANSFERASE"/>
    <property type="match status" value="1"/>
</dbReference>